<sequence>MSKDANDSGYGQQELTFSEVEGQGFSAESLTVADVLRLPSMREARLIGGATGLDRVVELSNVMEAPDVLPWVKPGELMLTTAYPIRDRPEDLEGLLETFDRHGLAAIGLKPGRYLEQIPKGAVRTADALGLPLIHLGEDVGFDEIMQEVLTSNLDRRARGIARTEASMRELVDVVVGGGDLADVCRMLAQWTGVAAAVTTLDGRVRCLHTADAVIESTEVPNLECFDRSGRFRVEDEPAGISRDGGPRDGNTGAHPAAGHRTASGALSWGSVVIEGGRRPAVETQPAAQNLGRIVAFSTRTLRAGDFRLLEQAAAAAALVITREQAITAVESKYRTDFVLEVLRGHIASTDRVLSHAHSLGWDLDRPISIAVAEVDSDADSTDASNKRTMQSLFADAWTKVVSQFDPRAAVVGSGDQVIVLLAAEPRDRIVRRLEEFVSSVRGHGGGGRRQFSVGISRPAEGVSRLAPAYQEAMRALEVGRQLARGQGLRHYDSLGVYRLLLQVGEQTELRNFAEEVLGPLATDAKEEYEGLRVTLQELLDHNLNVAETARALFFHYNTLRYRIGKLEQMVGPFTEDPDLRLSLALALQIVKLP</sequence>
<protein>
    <submittedName>
        <fullName evidence="6">Transcriptional regulator, CdaR</fullName>
    </submittedName>
</protein>
<evidence type="ECO:0000256" key="1">
    <source>
        <dbReference type="ARBA" id="ARBA00006754"/>
    </source>
</evidence>
<dbReference type="InterPro" id="IPR012914">
    <property type="entry name" value="PucR_dom"/>
</dbReference>
<evidence type="ECO:0000313" key="6">
    <source>
        <dbReference type="EMBL" id="KHS51077.1"/>
    </source>
</evidence>
<reference evidence="6 7" key="1">
    <citation type="submission" date="2014-11" db="EMBL/GenBank/DDBJ databases">
        <title>Draft Genome Sequence of Brevibacterium linens AE038-8.</title>
        <authorList>
            <person name="Maizel D."/>
            <person name="Utturkar S.M."/>
            <person name="Brown S.D."/>
            <person name="Ferrero M."/>
            <person name="Rosen B.P."/>
        </authorList>
    </citation>
    <scope>NUCLEOTIDE SEQUENCE [LARGE SCALE GENOMIC DNA]</scope>
    <source>
        <strain evidence="6 7">AE038-8</strain>
    </source>
</reference>
<comment type="caution">
    <text evidence="6">The sequence shown here is derived from an EMBL/GenBank/DDBJ whole genome shotgun (WGS) entry which is preliminary data.</text>
</comment>
<evidence type="ECO:0000259" key="3">
    <source>
        <dbReference type="Pfam" id="PF07905"/>
    </source>
</evidence>
<keyword evidence="7" id="KW-1185">Reference proteome</keyword>
<proteinExistence type="inferred from homology"/>
<feature type="domain" description="PucR C-terminal helix-turn-helix" evidence="4">
    <location>
        <begin position="533"/>
        <end position="590"/>
    </location>
</feature>
<dbReference type="InterPro" id="IPR041522">
    <property type="entry name" value="CdaR_GGDEF"/>
</dbReference>
<evidence type="ECO:0000256" key="2">
    <source>
        <dbReference type="SAM" id="MobiDB-lite"/>
    </source>
</evidence>
<dbReference type="EMBL" id="JTJZ01000022">
    <property type="protein sequence ID" value="KHS51077.1"/>
    <property type="molecule type" value="Genomic_DNA"/>
</dbReference>
<dbReference type="AlphaFoldDB" id="A0A0B8ZX96"/>
<dbReference type="Pfam" id="PF17853">
    <property type="entry name" value="GGDEF_2"/>
    <property type="match status" value="1"/>
</dbReference>
<dbReference type="PATRIC" id="fig|1703.6.peg.3104"/>
<dbReference type="Gene3D" id="1.10.10.2840">
    <property type="entry name" value="PucR C-terminal helix-turn-helix domain"/>
    <property type="match status" value="1"/>
</dbReference>
<evidence type="ECO:0000259" key="4">
    <source>
        <dbReference type="Pfam" id="PF13556"/>
    </source>
</evidence>
<feature type="region of interest" description="Disordered" evidence="2">
    <location>
        <begin position="236"/>
        <end position="262"/>
    </location>
</feature>
<name>A0A0B8ZX96_BRELN</name>
<dbReference type="PANTHER" id="PTHR33744:SF1">
    <property type="entry name" value="DNA-BINDING TRANSCRIPTIONAL ACTIVATOR ADER"/>
    <property type="match status" value="1"/>
</dbReference>
<dbReference type="RefSeq" id="WP_052240168.1">
    <property type="nucleotide sequence ID" value="NZ_JTJZ01000022.1"/>
</dbReference>
<evidence type="ECO:0000313" key="7">
    <source>
        <dbReference type="Proteomes" id="UP000031488"/>
    </source>
</evidence>
<dbReference type="PANTHER" id="PTHR33744">
    <property type="entry name" value="CARBOHYDRATE DIACID REGULATOR"/>
    <property type="match status" value="1"/>
</dbReference>
<feature type="domain" description="Purine catabolism PurC-like" evidence="3">
    <location>
        <begin position="34"/>
        <end position="151"/>
    </location>
</feature>
<gene>
    <name evidence="6" type="ORF">AE0388_3149</name>
</gene>
<dbReference type="InterPro" id="IPR051448">
    <property type="entry name" value="CdaR-like_regulators"/>
</dbReference>
<organism evidence="6 7">
    <name type="scientific">Brevibacterium linens</name>
    <dbReference type="NCBI Taxonomy" id="1703"/>
    <lineage>
        <taxon>Bacteria</taxon>
        <taxon>Bacillati</taxon>
        <taxon>Actinomycetota</taxon>
        <taxon>Actinomycetes</taxon>
        <taxon>Micrococcales</taxon>
        <taxon>Brevibacteriaceae</taxon>
        <taxon>Brevibacterium</taxon>
    </lineage>
</organism>
<dbReference type="Proteomes" id="UP000031488">
    <property type="component" value="Unassembled WGS sequence"/>
</dbReference>
<dbReference type="Pfam" id="PF13556">
    <property type="entry name" value="HTH_30"/>
    <property type="match status" value="1"/>
</dbReference>
<comment type="similarity">
    <text evidence="1">Belongs to the CdaR family.</text>
</comment>
<dbReference type="Pfam" id="PF07905">
    <property type="entry name" value="PucR"/>
    <property type="match status" value="1"/>
</dbReference>
<feature type="domain" description="CdaR GGDEF-like" evidence="5">
    <location>
        <begin position="345"/>
        <end position="479"/>
    </location>
</feature>
<dbReference type="InterPro" id="IPR042070">
    <property type="entry name" value="PucR_C-HTH_sf"/>
</dbReference>
<dbReference type="InterPro" id="IPR025736">
    <property type="entry name" value="PucR_C-HTH_dom"/>
</dbReference>
<evidence type="ECO:0000259" key="5">
    <source>
        <dbReference type="Pfam" id="PF17853"/>
    </source>
</evidence>
<accession>A0A0B8ZX96</accession>